<keyword evidence="1" id="KW-0812">Transmembrane</keyword>
<feature type="transmembrane region" description="Helical" evidence="1">
    <location>
        <begin position="52"/>
        <end position="75"/>
    </location>
</feature>
<feature type="transmembrane region" description="Helical" evidence="1">
    <location>
        <begin position="166"/>
        <end position="190"/>
    </location>
</feature>
<proteinExistence type="predicted"/>
<protein>
    <submittedName>
        <fullName evidence="2">Hypothetical membrane protein</fullName>
    </submittedName>
</protein>
<dbReference type="EMBL" id="UARK01000031">
    <property type="protein sequence ID" value="SPW31315.1"/>
    <property type="molecule type" value="Genomic_DNA"/>
</dbReference>
<dbReference type="Proteomes" id="UP000249886">
    <property type="component" value="Unassembled WGS sequence"/>
</dbReference>
<comment type="caution">
    <text evidence="2">The sequence shown here is derived from an EMBL/GenBank/DDBJ whole genome shotgun (WGS) entry which is preliminary data.</text>
</comment>
<dbReference type="AlphaFoldDB" id="A0A8B4H9E9"/>
<keyword evidence="1" id="KW-0472">Membrane</keyword>
<feature type="transmembrane region" description="Helical" evidence="1">
    <location>
        <begin position="128"/>
        <end position="154"/>
    </location>
</feature>
<evidence type="ECO:0000313" key="3">
    <source>
        <dbReference type="Proteomes" id="UP000249886"/>
    </source>
</evidence>
<evidence type="ECO:0000313" key="2">
    <source>
        <dbReference type="EMBL" id="SPW31315.1"/>
    </source>
</evidence>
<sequence length="229" mass="24352">MFDSEVEGFVARMLLAVTYALTDAINVLLIGVLVVIGVLLPPRSRYNRIATLLIAGDWLGVFLYALVCMLVFDGIGAPIKRLVESSIFGIILIAVGVLSAILTWRGGDTSKMMAKILPSLQYPSFKTFATGLVLGVVQSATSVPFYAGIAVLSAGGFSVMIRYVGMVAYASLALSLPVLSALLVGAVRLYPESLAGRFFAWLRAHKEQANAVGGYLVAVVLIVIGIMHV</sequence>
<name>A0A8B4H9E9_9CORY</name>
<accession>A0A8B4H9E9</accession>
<evidence type="ECO:0000256" key="1">
    <source>
        <dbReference type="SAM" id="Phobius"/>
    </source>
</evidence>
<organism evidence="2 3">
    <name type="scientific">Corynebacterium matruchotii</name>
    <dbReference type="NCBI Taxonomy" id="43768"/>
    <lineage>
        <taxon>Bacteria</taxon>
        <taxon>Bacillati</taxon>
        <taxon>Actinomycetota</taxon>
        <taxon>Actinomycetes</taxon>
        <taxon>Mycobacteriales</taxon>
        <taxon>Corynebacteriaceae</taxon>
        <taxon>Corynebacterium</taxon>
    </lineage>
</organism>
<keyword evidence="1" id="KW-1133">Transmembrane helix</keyword>
<feature type="transmembrane region" description="Helical" evidence="1">
    <location>
        <begin position="211"/>
        <end position="228"/>
    </location>
</feature>
<feature type="transmembrane region" description="Helical" evidence="1">
    <location>
        <begin position="87"/>
        <end position="107"/>
    </location>
</feature>
<reference evidence="2 3" key="1">
    <citation type="submission" date="2018-06" db="EMBL/GenBank/DDBJ databases">
        <authorList>
            <consortium name="Pathogen Informatics"/>
            <person name="Doyle S."/>
        </authorList>
    </citation>
    <scope>NUCLEOTIDE SEQUENCE [LARGE SCALE GENOMIC DNA]</scope>
    <source>
        <strain evidence="2 3">NCTC10254</strain>
    </source>
</reference>
<gene>
    <name evidence="2" type="ORF">NCTC10254_02065</name>
</gene>
<feature type="transmembrane region" description="Helical" evidence="1">
    <location>
        <begin position="20"/>
        <end position="40"/>
    </location>
</feature>